<dbReference type="InterPro" id="IPR001254">
    <property type="entry name" value="Trypsin_dom"/>
</dbReference>
<dbReference type="EMBL" id="OV170229">
    <property type="protein sequence ID" value="CAH0731265.1"/>
    <property type="molecule type" value="Genomic_DNA"/>
</dbReference>
<dbReference type="SMART" id="SM00020">
    <property type="entry name" value="Tryp_SPc"/>
    <property type="match status" value="1"/>
</dbReference>
<keyword evidence="5" id="KW-1015">Disulfide bond</keyword>
<dbReference type="PROSITE" id="PS00135">
    <property type="entry name" value="TRYPSIN_SER"/>
    <property type="match status" value="1"/>
</dbReference>
<keyword evidence="4" id="KW-0720">Serine protease</keyword>
<comment type="similarity">
    <text evidence="1">Belongs to the peptidase S1 family.</text>
</comment>
<dbReference type="OrthoDB" id="5565075at2759"/>
<keyword evidence="6" id="KW-0732">Signal</keyword>
<keyword evidence="2" id="KW-0645">Protease</keyword>
<dbReference type="PANTHER" id="PTHR24276">
    <property type="entry name" value="POLYSERASE-RELATED"/>
    <property type="match status" value="1"/>
</dbReference>
<sequence length="278" mass="29039">MKLFILLASIALAKAGVPFEPINVDYHTTVGIPLAAKIEQAELAQDFDGSRIIGGSLSSVGQHPHMAGLLIRLTTGAMSMCGSTLLTNTRVVTAAHCWTTRVHQGTAIVVVLGSVNLFVGGTRVNANNIQMHPNYNMDNYNNDVAVITMPWVTYTNNIRNIPMASGSNSFAGQNAVTAGFGLIADVNGQTDRLHHVTLQVITNADCVRFYGASAVLGSTLCTSGAGGGNICTGDSGGPLVLNNQLIGITSFGAIRCEAGSPSGFARVTSFNSWISANL</sequence>
<name>A0A8J9YLP8_9NEOP</name>
<dbReference type="InterPro" id="IPR009003">
    <property type="entry name" value="Peptidase_S1_PA"/>
</dbReference>
<dbReference type="CDD" id="cd00190">
    <property type="entry name" value="Tryp_SPc"/>
    <property type="match status" value="1"/>
</dbReference>
<feature type="chain" id="PRO_5035472206" description="Peptidase S1 domain-containing protein" evidence="6">
    <location>
        <begin position="16"/>
        <end position="278"/>
    </location>
</feature>
<dbReference type="InterPro" id="IPR001314">
    <property type="entry name" value="Peptidase_S1A"/>
</dbReference>
<protein>
    <recommendedName>
        <fullName evidence="7">Peptidase S1 domain-containing protein</fullName>
    </recommendedName>
</protein>
<dbReference type="Proteomes" id="UP000838878">
    <property type="component" value="Chromosome 9"/>
</dbReference>
<dbReference type="PANTHER" id="PTHR24276:SF91">
    <property type="entry name" value="AT26814P-RELATED"/>
    <property type="match status" value="1"/>
</dbReference>
<dbReference type="InterPro" id="IPR033116">
    <property type="entry name" value="TRYPSIN_SER"/>
</dbReference>
<dbReference type="Pfam" id="PF00089">
    <property type="entry name" value="Trypsin"/>
    <property type="match status" value="1"/>
</dbReference>
<organism evidence="8 9">
    <name type="scientific">Brenthis ino</name>
    <name type="common">lesser marbled fritillary</name>
    <dbReference type="NCBI Taxonomy" id="405034"/>
    <lineage>
        <taxon>Eukaryota</taxon>
        <taxon>Metazoa</taxon>
        <taxon>Ecdysozoa</taxon>
        <taxon>Arthropoda</taxon>
        <taxon>Hexapoda</taxon>
        <taxon>Insecta</taxon>
        <taxon>Pterygota</taxon>
        <taxon>Neoptera</taxon>
        <taxon>Endopterygota</taxon>
        <taxon>Lepidoptera</taxon>
        <taxon>Glossata</taxon>
        <taxon>Ditrysia</taxon>
        <taxon>Papilionoidea</taxon>
        <taxon>Nymphalidae</taxon>
        <taxon>Heliconiinae</taxon>
        <taxon>Argynnini</taxon>
        <taxon>Brenthis</taxon>
    </lineage>
</organism>
<dbReference type="AlphaFoldDB" id="A0A8J9YLP8"/>
<evidence type="ECO:0000259" key="7">
    <source>
        <dbReference type="SMART" id="SM00020"/>
    </source>
</evidence>
<dbReference type="PRINTS" id="PR00722">
    <property type="entry name" value="CHYMOTRYPSIN"/>
</dbReference>
<dbReference type="InterPro" id="IPR050430">
    <property type="entry name" value="Peptidase_S1"/>
</dbReference>
<feature type="non-terminal residue" evidence="8">
    <location>
        <position position="278"/>
    </location>
</feature>
<gene>
    <name evidence="8" type="ORF">BINO364_LOCUS16160</name>
</gene>
<evidence type="ECO:0000256" key="6">
    <source>
        <dbReference type="SAM" id="SignalP"/>
    </source>
</evidence>
<dbReference type="SUPFAM" id="SSF50494">
    <property type="entry name" value="Trypsin-like serine proteases"/>
    <property type="match status" value="1"/>
</dbReference>
<dbReference type="PROSITE" id="PS00134">
    <property type="entry name" value="TRYPSIN_HIS"/>
    <property type="match status" value="1"/>
</dbReference>
<keyword evidence="3" id="KW-0378">Hydrolase</keyword>
<dbReference type="GO" id="GO:0004252">
    <property type="term" value="F:serine-type endopeptidase activity"/>
    <property type="evidence" value="ECO:0007669"/>
    <property type="project" value="InterPro"/>
</dbReference>
<reference evidence="8" key="1">
    <citation type="submission" date="2021-12" db="EMBL/GenBank/DDBJ databases">
        <authorList>
            <person name="Martin H S."/>
        </authorList>
    </citation>
    <scope>NUCLEOTIDE SEQUENCE</scope>
</reference>
<dbReference type="GO" id="GO:0006508">
    <property type="term" value="P:proteolysis"/>
    <property type="evidence" value="ECO:0007669"/>
    <property type="project" value="UniProtKB-KW"/>
</dbReference>
<evidence type="ECO:0000256" key="5">
    <source>
        <dbReference type="ARBA" id="ARBA00023157"/>
    </source>
</evidence>
<evidence type="ECO:0000256" key="4">
    <source>
        <dbReference type="ARBA" id="ARBA00022825"/>
    </source>
</evidence>
<evidence type="ECO:0000313" key="9">
    <source>
        <dbReference type="Proteomes" id="UP000838878"/>
    </source>
</evidence>
<proteinExistence type="inferred from homology"/>
<evidence type="ECO:0000256" key="3">
    <source>
        <dbReference type="ARBA" id="ARBA00022801"/>
    </source>
</evidence>
<feature type="domain" description="Peptidase S1" evidence="7">
    <location>
        <begin position="51"/>
        <end position="274"/>
    </location>
</feature>
<evidence type="ECO:0000256" key="1">
    <source>
        <dbReference type="ARBA" id="ARBA00007664"/>
    </source>
</evidence>
<dbReference type="InterPro" id="IPR043504">
    <property type="entry name" value="Peptidase_S1_PA_chymotrypsin"/>
</dbReference>
<dbReference type="InterPro" id="IPR018114">
    <property type="entry name" value="TRYPSIN_HIS"/>
</dbReference>
<evidence type="ECO:0000313" key="8">
    <source>
        <dbReference type="EMBL" id="CAH0731265.1"/>
    </source>
</evidence>
<accession>A0A8J9YLP8</accession>
<dbReference type="Gene3D" id="2.40.10.10">
    <property type="entry name" value="Trypsin-like serine proteases"/>
    <property type="match status" value="1"/>
</dbReference>
<evidence type="ECO:0000256" key="2">
    <source>
        <dbReference type="ARBA" id="ARBA00022670"/>
    </source>
</evidence>
<feature type="signal peptide" evidence="6">
    <location>
        <begin position="1"/>
        <end position="15"/>
    </location>
</feature>
<keyword evidence="9" id="KW-1185">Reference proteome</keyword>